<proteinExistence type="predicted"/>
<keyword evidence="3" id="KW-1185">Reference proteome</keyword>
<feature type="domain" description="NAD-dependent epimerase/dehydratase" evidence="1">
    <location>
        <begin position="7"/>
        <end position="74"/>
    </location>
</feature>
<evidence type="ECO:0000313" key="3">
    <source>
        <dbReference type="Proteomes" id="UP000564496"/>
    </source>
</evidence>
<dbReference type="SUPFAM" id="SSF51735">
    <property type="entry name" value="NAD(P)-binding Rossmann-fold domains"/>
    <property type="match status" value="1"/>
</dbReference>
<accession>A0A7Z0DI01</accession>
<dbReference type="PANTHER" id="PTHR43162">
    <property type="match status" value="1"/>
</dbReference>
<dbReference type="PANTHER" id="PTHR43162:SF1">
    <property type="entry name" value="PRESTALK A DIFFERENTIATION PROTEIN A"/>
    <property type="match status" value="1"/>
</dbReference>
<dbReference type="InterPro" id="IPR036291">
    <property type="entry name" value="NAD(P)-bd_dom_sf"/>
</dbReference>
<gene>
    <name evidence="2" type="ORF">BJ988_000481</name>
</gene>
<organism evidence="2 3">
    <name type="scientific">Nocardioides panzhihuensis</name>
    <dbReference type="NCBI Taxonomy" id="860243"/>
    <lineage>
        <taxon>Bacteria</taxon>
        <taxon>Bacillati</taxon>
        <taxon>Actinomycetota</taxon>
        <taxon>Actinomycetes</taxon>
        <taxon>Propionibacteriales</taxon>
        <taxon>Nocardioidaceae</taxon>
        <taxon>Nocardioides</taxon>
    </lineage>
</organism>
<dbReference type="InterPro" id="IPR001509">
    <property type="entry name" value="Epimerase_deHydtase"/>
</dbReference>
<dbReference type="AlphaFoldDB" id="A0A7Z0DI01"/>
<evidence type="ECO:0000259" key="1">
    <source>
        <dbReference type="Pfam" id="PF01370"/>
    </source>
</evidence>
<dbReference type="Gene3D" id="3.40.50.720">
    <property type="entry name" value="NAD(P)-binding Rossmann-like Domain"/>
    <property type="match status" value="1"/>
</dbReference>
<dbReference type="RefSeq" id="WP_179656509.1">
    <property type="nucleotide sequence ID" value="NZ_JACBZR010000001.1"/>
</dbReference>
<protein>
    <submittedName>
        <fullName evidence="2">Uncharacterized protein YbjT (DUF2867 family)</fullName>
    </submittedName>
</protein>
<dbReference type="Proteomes" id="UP000564496">
    <property type="component" value="Unassembled WGS sequence"/>
</dbReference>
<evidence type="ECO:0000313" key="2">
    <source>
        <dbReference type="EMBL" id="NYI75833.1"/>
    </source>
</evidence>
<dbReference type="Pfam" id="PF01370">
    <property type="entry name" value="Epimerase"/>
    <property type="match status" value="1"/>
</dbReference>
<sequence length="294" mass="31416">MSAIETVLVTGGTGQTGRTVTDLLHGRGVDVVVASRQAPQDPLPSGVRHTRFDWADDATHDEALRGGIDSIYLLPPPLDPDPVDVVDRFLGRARAAGVRRAVLLNSSAFPLCASGLHAVRLTVQQMPEWSVLLASGFMQNFLGEHPTAIAVRTHHEIVAAAGDGRMGWIDAEDVAAAAAELLTRADHSSREHVLTGPEALSYDRVAVTIAAAWELPVRYRSISPTERGAQLLDAGLPATFVDALVGADVLTANGAEDRVTAEIPQLLGRTATSFAQFVRRHSPSPEPTDRRNEP</sequence>
<name>A0A7Z0DI01_9ACTN</name>
<reference evidence="2 3" key="1">
    <citation type="submission" date="2020-07" db="EMBL/GenBank/DDBJ databases">
        <title>Sequencing the genomes of 1000 actinobacteria strains.</title>
        <authorList>
            <person name="Klenk H.-P."/>
        </authorList>
    </citation>
    <scope>NUCLEOTIDE SEQUENCE [LARGE SCALE GENOMIC DNA]</scope>
    <source>
        <strain evidence="2 3">DSM 26487</strain>
    </source>
</reference>
<comment type="caution">
    <text evidence="2">The sequence shown here is derived from an EMBL/GenBank/DDBJ whole genome shotgun (WGS) entry which is preliminary data.</text>
</comment>
<dbReference type="EMBL" id="JACBZR010000001">
    <property type="protein sequence ID" value="NYI75833.1"/>
    <property type="molecule type" value="Genomic_DNA"/>
</dbReference>
<dbReference type="Gene3D" id="3.90.25.10">
    <property type="entry name" value="UDP-galactose 4-epimerase, domain 1"/>
    <property type="match status" value="1"/>
</dbReference>
<dbReference type="InterPro" id="IPR051604">
    <property type="entry name" value="Ergot_Alk_Oxidoreductase"/>
</dbReference>